<dbReference type="Gene3D" id="3.40.50.1820">
    <property type="entry name" value="alpha/beta hydrolase"/>
    <property type="match status" value="1"/>
</dbReference>
<evidence type="ECO:0000313" key="3">
    <source>
        <dbReference type="Proteomes" id="UP001241072"/>
    </source>
</evidence>
<dbReference type="RefSeq" id="WP_305004036.1">
    <property type="nucleotide sequence ID" value="NZ_JAUQUB010000007.1"/>
</dbReference>
<name>A0ABT9BRE6_9MICO</name>
<keyword evidence="3" id="KW-1185">Reference proteome</keyword>
<proteinExistence type="predicted"/>
<accession>A0ABT9BRE6</accession>
<dbReference type="InterPro" id="IPR029058">
    <property type="entry name" value="AB_hydrolase_fold"/>
</dbReference>
<gene>
    <name evidence="2" type="ORF">Q5716_15345</name>
</gene>
<dbReference type="InterPro" id="IPR000073">
    <property type="entry name" value="AB_hydrolase_1"/>
</dbReference>
<feature type="domain" description="AB hydrolase-1" evidence="1">
    <location>
        <begin position="17"/>
        <end position="230"/>
    </location>
</feature>
<dbReference type="InterPro" id="IPR050266">
    <property type="entry name" value="AB_hydrolase_sf"/>
</dbReference>
<keyword evidence="2" id="KW-0378">Hydrolase</keyword>
<sequence length="240" mass="25841">MTLPTVTWGTPGGPRALLVHGLSSESGSWWHLAPALVEEGWHVTAVDLRGHGAAARADSYALADYAGDLPRQGWDLVVGHSLGGASTVLAAQDAGFARRLVLLDPVLHVPAELWDETIADQVSELELTAETIAELKPHWHERDRAAKLEGVRAVHPDAVSRTFTDSGTWDIRSEAEALGVPTLIVSGDPEVYTMLAPETAARVAANPRVDYVIVPGTGHSPHRDRPDETMAVIREWLARG</sequence>
<dbReference type="SUPFAM" id="SSF53474">
    <property type="entry name" value="alpha/beta-Hydrolases"/>
    <property type="match status" value="1"/>
</dbReference>
<dbReference type="EMBL" id="JAUQUB010000007">
    <property type="protein sequence ID" value="MDO7883608.1"/>
    <property type="molecule type" value="Genomic_DNA"/>
</dbReference>
<dbReference type="GO" id="GO:0016787">
    <property type="term" value="F:hydrolase activity"/>
    <property type="evidence" value="ECO:0007669"/>
    <property type="project" value="UniProtKB-KW"/>
</dbReference>
<dbReference type="Pfam" id="PF12697">
    <property type="entry name" value="Abhydrolase_6"/>
    <property type="match status" value="1"/>
</dbReference>
<organism evidence="2 3">
    <name type="scientific">Antiquaquibacter soli</name>
    <dbReference type="NCBI Taxonomy" id="3064523"/>
    <lineage>
        <taxon>Bacteria</taxon>
        <taxon>Bacillati</taxon>
        <taxon>Actinomycetota</taxon>
        <taxon>Actinomycetes</taxon>
        <taxon>Micrococcales</taxon>
        <taxon>Microbacteriaceae</taxon>
        <taxon>Antiquaquibacter</taxon>
    </lineage>
</organism>
<comment type="caution">
    <text evidence="2">The sequence shown here is derived from an EMBL/GenBank/DDBJ whole genome shotgun (WGS) entry which is preliminary data.</text>
</comment>
<protein>
    <submittedName>
        <fullName evidence="2">Alpha/beta fold hydrolase</fullName>
    </submittedName>
</protein>
<dbReference type="PANTHER" id="PTHR43798">
    <property type="entry name" value="MONOACYLGLYCEROL LIPASE"/>
    <property type="match status" value="1"/>
</dbReference>
<dbReference type="Proteomes" id="UP001241072">
    <property type="component" value="Unassembled WGS sequence"/>
</dbReference>
<evidence type="ECO:0000259" key="1">
    <source>
        <dbReference type="Pfam" id="PF12697"/>
    </source>
</evidence>
<evidence type="ECO:0000313" key="2">
    <source>
        <dbReference type="EMBL" id="MDO7883608.1"/>
    </source>
</evidence>
<reference evidence="2 3" key="1">
    <citation type="submission" date="2023-07" db="EMBL/GenBank/DDBJ databases">
        <title>Protaetiibacter sp. nov WY-16 isolated from soil.</title>
        <authorList>
            <person name="Liu B."/>
            <person name="Wan Y."/>
        </authorList>
    </citation>
    <scope>NUCLEOTIDE SEQUENCE [LARGE SCALE GENOMIC DNA]</scope>
    <source>
        <strain evidence="2 3">WY-16</strain>
    </source>
</reference>